<evidence type="ECO:0000313" key="2">
    <source>
        <dbReference type="Proteomes" id="UP000325577"/>
    </source>
</evidence>
<protein>
    <submittedName>
        <fullName evidence="1">Uncharacterized protein</fullName>
    </submittedName>
</protein>
<organism evidence="1 2">
    <name type="scientific">Nyssa sinensis</name>
    <dbReference type="NCBI Taxonomy" id="561372"/>
    <lineage>
        <taxon>Eukaryota</taxon>
        <taxon>Viridiplantae</taxon>
        <taxon>Streptophyta</taxon>
        <taxon>Embryophyta</taxon>
        <taxon>Tracheophyta</taxon>
        <taxon>Spermatophyta</taxon>
        <taxon>Magnoliopsida</taxon>
        <taxon>eudicotyledons</taxon>
        <taxon>Gunneridae</taxon>
        <taxon>Pentapetalae</taxon>
        <taxon>asterids</taxon>
        <taxon>Cornales</taxon>
        <taxon>Nyssaceae</taxon>
        <taxon>Nyssa</taxon>
    </lineage>
</organism>
<gene>
    <name evidence="1" type="ORF">F0562_034572</name>
</gene>
<dbReference type="EMBL" id="CM018045">
    <property type="protein sequence ID" value="KAA8527331.1"/>
    <property type="molecule type" value="Genomic_DNA"/>
</dbReference>
<proteinExistence type="predicted"/>
<evidence type="ECO:0000313" key="1">
    <source>
        <dbReference type="EMBL" id="KAA8527331.1"/>
    </source>
</evidence>
<accession>A0A5J5ADP6</accession>
<dbReference type="AlphaFoldDB" id="A0A5J5ADP6"/>
<name>A0A5J5ADP6_9ASTE</name>
<sequence>MTPQPALANVSLNCSILVTHLTSDCLNSQLHSHSIELHCVVWSILMWKGHSLLPSLCKLKNQVIYSFYSLNVRKPCKIVRRAIGLYVRFVPVQSN</sequence>
<reference evidence="1 2" key="1">
    <citation type="submission" date="2019-09" db="EMBL/GenBank/DDBJ databases">
        <title>A chromosome-level genome assembly of the Chinese tupelo Nyssa sinensis.</title>
        <authorList>
            <person name="Yang X."/>
            <person name="Kang M."/>
            <person name="Yang Y."/>
            <person name="Xiong H."/>
            <person name="Wang M."/>
            <person name="Zhang Z."/>
            <person name="Wang Z."/>
            <person name="Wu H."/>
            <person name="Ma T."/>
            <person name="Liu J."/>
            <person name="Xi Z."/>
        </authorList>
    </citation>
    <scope>NUCLEOTIDE SEQUENCE [LARGE SCALE GENOMIC DNA]</scope>
    <source>
        <strain evidence="1">J267</strain>
        <tissue evidence="1">Leaf</tissue>
    </source>
</reference>
<keyword evidence="2" id="KW-1185">Reference proteome</keyword>
<dbReference type="Proteomes" id="UP000325577">
    <property type="component" value="Linkage Group LG21"/>
</dbReference>